<dbReference type="InterPro" id="IPR005801">
    <property type="entry name" value="ADC_synthase"/>
</dbReference>
<gene>
    <name evidence="2" type="ORF">HHH54_00270</name>
</gene>
<dbReference type="PANTHER" id="PTHR11236:SF50">
    <property type="entry name" value="AMINODEOXYCHORISMATE SYNTHASE COMPONENT 1"/>
    <property type="match status" value="1"/>
</dbReference>
<feature type="domain" description="Chorismate-utilising enzyme C-terminal" evidence="1">
    <location>
        <begin position="116"/>
        <end position="372"/>
    </location>
</feature>
<dbReference type="InterPro" id="IPR015890">
    <property type="entry name" value="Chorismate_C"/>
</dbReference>
<proteinExistence type="predicted"/>
<evidence type="ECO:0000313" key="3">
    <source>
        <dbReference type="Proteomes" id="UP000751852"/>
    </source>
</evidence>
<comment type="caution">
    <text evidence="2">The sequence shown here is derived from an EMBL/GenBank/DDBJ whole genome shotgun (WGS) entry which is preliminary data.</text>
</comment>
<keyword evidence="3" id="KW-1185">Reference proteome</keyword>
<dbReference type="Proteomes" id="UP000751852">
    <property type="component" value="Unassembled WGS sequence"/>
</dbReference>
<evidence type="ECO:0000259" key="1">
    <source>
        <dbReference type="Pfam" id="PF00425"/>
    </source>
</evidence>
<protein>
    <submittedName>
        <fullName evidence="2">Anthranilate synthase component I family protein</fullName>
    </submittedName>
</protein>
<dbReference type="EMBL" id="JABANU010000001">
    <property type="protein sequence ID" value="MBI5974027.1"/>
    <property type="molecule type" value="Genomic_DNA"/>
</dbReference>
<dbReference type="PRINTS" id="PR00095">
    <property type="entry name" value="ANTSNTHASEI"/>
</dbReference>
<dbReference type="Gene3D" id="3.60.120.10">
    <property type="entry name" value="Anthranilate synthase"/>
    <property type="match status" value="1"/>
</dbReference>
<dbReference type="PANTHER" id="PTHR11236">
    <property type="entry name" value="AMINOBENZOATE/ANTHRANILATE SYNTHASE"/>
    <property type="match status" value="1"/>
</dbReference>
<name>A0ABS0T5J9_9STAP</name>
<dbReference type="Pfam" id="PF00425">
    <property type="entry name" value="Chorismate_bind"/>
    <property type="match status" value="1"/>
</dbReference>
<dbReference type="RefSeq" id="WP_198616820.1">
    <property type="nucleotide sequence ID" value="NZ_JABANU010000001.1"/>
</dbReference>
<dbReference type="InterPro" id="IPR019999">
    <property type="entry name" value="Anth_synth_I-like"/>
</dbReference>
<accession>A0ABS0T5J9</accession>
<reference evidence="2 3" key="1">
    <citation type="submission" date="2020-04" db="EMBL/GenBank/DDBJ databases">
        <title>Staphylococcus species from domestic dog.</title>
        <authorList>
            <person name="Paterson G.K."/>
        </authorList>
    </citation>
    <scope>NUCLEOTIDE SEQUENCE [LARGE SCALE GENOMIC DNA]</scope>
    <source>
        <strain evidence="2 3">H16/1A</strain>
    </source>
</reference>
<dbReference type="SUPFAM" id="SSF56322">
    <property type="entry name" value="ADC synthase"/>
    <property type="match status" value="1"/>
</dbReference>
<organism evidence="2 3">
    <name type="scientific">Staphylococcus canis</name>
    <dbReference type="NCBI Taxonomy" id="2724942"/>
    <lineage>
        <taxon>Bacteria</taxon>
        <taxon>Bacillati</taxon>
        <taxon>Bacillota</taxon>
        <taxon>Bacilli</taxon>
        <taxon>Bacillales</taxon>
        <taxon>Staphylococcaceae</taxon>
        <taxon>Staphylococcus</taxon>
    </lineage>
</organism>
<sequence>MVVKFNYVYYQTPKQKKRYQYTFDNPVLTLVAKHLSEVGSIVDEAEHYQKKGYYVALYLPYEAAAYYNDNFKVYTPQDEVYAACYVFDKPINEDKDMRIQQFEMPEFYGVQSSESIQTQIRTIHEEITAGWTYQVNYTTRFKSKATAPISQLYTFLTQKGNGNYTVMIDTKALKIASISPELFFQVGPFDMNHKRTIVSKPMKGTIDRGQTKEADIQNYNTLAQSLKDRAENVMIVDLLRNDIARIARKGSVRVENPFFIETYETVFQMTTMVLGEVEEQVTYNELFEALFPCGSITGAPKVNTMRIINRLETTPRHGYCGTIGLLHPNGEAIFNVPIRTVQEVNDELVYGVGAGITIDSDPQKEYEEFLMKTKILEG</sequence>
<evidence type="ECO:0000313" key="2">
    <source>
        <dbReference type="EMBL" id="MBI5974027.1"/>
    </source>
</evidence>